<keyword evidence="1" id="KW-0812">Transmembrane</keyword>
<dbReference type="PANTHER" id="PTHR46114">
    <property type="entry name" value="APPLE DOMAIN-CONTAINING PROTEIN"/>
    <property type="match status" value="1"/>
</dbReference>
<keyword evidence="3" id="KW-1185">Reference proteome</keyword>
<gene>
    <name evidence="2" type="primary">20200932</name>
    <name evidence="2" type="ORF">TNIN_112911</name>
</gene>
<feature type="transmembrane region" description="Helical" evidence="1">
    <location>
        <begin position="31"/>
        <end position="53"/>
    </location>
</feature>
<dbReference type="EMBL" id="BMAV01023713">
    <property type="protein sequence ID" value="GFY79637.1"/>
    <property type="molecule type" value="Genomic_DNA"/>
</dbReference>
<keyword evidence="1" id="KW-1133">Transmembrane helix</keyword>
<organism evidence="2 3">
    <name type="scientific">Trichonephila inaurata madagascariensis</name>
    <dbReference type="NCBI Taxonomy" id="2747483"/>
    <lineage>
        <taxon>Eukaryota</taxon>
        <taxon>Metazoa</taxon>
        <taxon>Ecdysozoa</taxon>
        <taxon>Arthropoda</taxon>
        <taxon>Chelicerata</taxon>
        <taxon>Arachnida</taxon>
        <taxon>Araneae</taxon>
        <taxon>Araneomorphae</taxon>
        <taxon>Entelegynae</taxon>
        <taxon>Araneoidea</taxon>
        <taxon>Nephilidae</taxon>
        <taxon>Trichonephila</taxon>
        <taxon>Trichonephila inaurata</taxon>
    </lineage>
</organism>
<evidence type="ECO:0000256" key="1">
    <source>
        <dbReference type="SAM" id="Phobius"/>
    </source>
</evidence>
<protein>
    <submittedName>
        <fullName evidence="2">Uncharacterized protein</fullName>
    </submittedName>
</protein>
<reference evidence="2" key="1">
    <citation type="submission" date="2020-08" db="EMBL/GenBank/DDBJ databases">
        <title>Multicomponent nature underlies the extraordinary mechanical properties of spider dragline silk.</title>
        <authorList>
            <person name="Kono N."/>
            <person name="Nakamura H."/>
            <person name="Mori M."/>
            <person name="Yoshida Y."/>
            <person name="Ohtoshi R."/>
            <person name="Malay A.D."/>
            <person name="Moran D.A.P."/>
            <person name="Tomita M."/>
            <person name="Numata K."/>
            <person name="Arakawa K."/>
        </authorList>
    </citation>
    <scope>NUCLEOTIDE SEQUENCE</scope>
</reference>
<proteinExistence type="predicted"/>
<dbReference type="AlphaFoldDB" id="A0A8X6YZ12"/>
<keyword evidence="1" id="KW-0472">Membrane</keyword>
<dbReference type="Proteomes" id="UP000886998">
    <property type="component" value="Unassembled WGS sequence"/>
</dbReference>
<dbReference type="OrthoDB" id="7999790at2759"/>
<dbReference type="PANTHER" id="PTHR46114:SF1">
    <property type="entry name" value="ZAD DOMAIN-CONTAINING PROTEIN"/>
    <property type="match status" value="1"/>
</dbReference>
<name>A0A8X6YZ12_9ARAC</name>
<comment type="caution">
    <text evidence="2">The sequence shown here is derived from an EMBL/GenBank/DDBJ whole genome shotgun (WGS) entry which is preliminary data.</text>
</comment>
<evidence type="ECO:0000313" key="2">
    <source>
        <dbReference type="EMBL" id="GFY79637.1"/>
    </source>
</evidence>
<evidence type="ECO:0000313" key="3">
    <source>
        <dbReference type="Proteomes" id="UP000886998"/>
    </source>
</evidence>
<sequence length="217" mass="25279">MTYRFFYYKALDTRASNDCRSNDGFALNSRLFLGLVFFIFNTVCKDNIFLFVIGRKSAYEGRTVIEYYPHFTLQQLNHPLWMNKRLKKDEKNYNVTASIPSTADFCVYGTVEIENRITYKNKWLSRNLKSGERNVPNNPLVNPNDILLLRLHIKLKLMKNFVKSINKDGEAFQHLGSKFSRLSDAKIKEGIFMGPQIRKIMKEPAFDQNLEGKEEAA</sequence>
<accession>A0A8X6YZ12</accession>